<evidence type="ECO:0000313" key="1">
    <source>
        <dbReference type="EMBL" id="KHJ80650.1"/>
    </source>
</evidence>
<gene>
    <name evidence="1" type="ORF">OESDEN_19672</name>
</gene>
<dbReference type="AlphaFoldDB" id="A0A0B1SBU0"/>
<dbReference type="Proteomes" id="UP000053660">
    <property type="component" value="Unassembled WGS sequence"/>
</dbReference>
<name>A0A0B1SBU0_OESDE</name>
<dbReference type="EMBL" id="KN600106">
    <property type="protein sequence ID" value="KHJ80650.1"/>
    <property type="molecule type" value="Genomic_DNA"/>
</dbReference>
<sequence length="37" mass="4250">MNNIYGPNQWDVKVVPRFIEIAKVRGEYTIQGSGKQL</sequence>
<evidence type="ECO:0000313" key="2">
    <source>
        <dbReference type="Proteomes" id="UP000053660"/>
    </source>
</evidence>
<proteinExistence type="predicted"/>
<feature type="non-terminal residue" evidence="1">
    <location>
        <position position="37"/>
    </location>
</feature>
<organism evidence="1 2">
    <name type="scientific">Oesophagostomum dentatum</name>
    <name type="common">Nodular worm</name>
    <dbReference type="NCBI Taxonomy" id="61180"/>
    <lineage>
        <taxon>Eukaryota</taxon>
        <taxon>Metazoa</taxon>
        <taxon>Ecdysozoa</taxon>
        <taxon>Nematoda</taxon>
        <taxon>Chromadorea</taxon>
        <taxon>Rhabditida</taxon>
        <taxon>Rhabditina</taxon>
        <taxon>Rhabditomorpha</taxon>
        <taxon>Strongyloidea</taxon>
        <taxon>Strongylidae</taxon>
        <taxon>Oesophagostomum</taxon>
    </lineage>
</organism>
<keyword evidence="2" id="KW-1185">Reference proteome</keyword>
<reference evidence="1 2" key="1">
    <citation type="submission" date="2014-03" db="EMBL/GenBank/DDBJ databases">
        <title>Draft genome of the hookworm Oesophagostomum dentatum.</title>
        <authorList>
            <person name="Mitreva M."/>
        </authorList>
    </citation>
    <scope>NUCLEOTIDE SEQUENCE [LARGE SCALE GENOMIC DNA]</scope>
    <source>
        <strain evidence="1 2">OD-Hann</strain>
    </source>
</reference>
<dbReference type="OrthoDB" id="16464at2759"/>
<accession>A0A0B1SBU0</accession>
<protein>
    <submittedName>
        <fullName evidence="1">Uncharacterized protein</fullName>
    </submittedName>
</protein>